<keyword evidence="3" id="KW-0853">WD repeat</keyword>
<proteinExistence type="inferred from homology"/>
<dbReference type="SUPFAM" id="SSF50978">
    <property type="entry name" value="WD40 repeat-like"/>
    <property type="match status" value="2"/>
</dbReference>
<evidence type="ECO:0000256" key="2">
    <source>
        <dbReference type="ARBA" id="ARBA00022490"/>
    </source>
</evidence>
<sequence>MEVSGSLEVRWVQGFTSSDVAFLDEETACYPCGNYIVFLNVKTKTRKVLQSPGHGIGVFSANGHCRTLAFSEQKRFPSIFVYRYPELSLRCDLKGTAKLAYTALALSDTAQYLASCSSLPDYTITVWNLETGNSICSNRLAEENVTTLLFNPVSCQQICAVNPKSLTLWNIERCNQVHIMNPSVIDLPAIDGSVVEKEDDDSYIPTWKLTYSGPQMPTSAIVRLIGERADNILRVKPRLSPSAICWSVSSDLYVGTKEGFLLLVNTESLFVSILYNPHINQSPSDYCESSGIQQGSFQSLALDSKGVFATGPDGVLRTLRIKGNQVEVVETLTLVEPISCLCFSPDYETLLLSSTSGRIYKYNPGLTNEVDKVLDVLCGDFIAAAPVYTETNFCVSVRESGELQLWSLDSGDCIASISLQTKVICLACCPVAQYVAVGAVTGQVLFVDLTRAQRPRLVHTVQLYHIPVEHLVFDQGANFLITGAFDSRIFLLDARPSKAFEIIGYTDAMGAPVSLSTQYQVESEQVDMLVLCNSEKKNRTDKEHKEGNLIMLLSVSTQQISDTANRVDAHGCLREQVIQSCVYEIPHSLSSCVLGTKTIFGYCHQKKVLQRFQLPESVDKMSSNQKAVRMSPEMEVEGHPLGPALLCLSPHQSWLASVGKDGLIRIHDITTLDTYVQKQCHSWWLGGIRSISFTTDSLTLITTGLRDGSLVCSRLSLKMAAATQDGLSFVANFEDKMSQENPILSDMVDWDPPSQAPVEVSNGSQITYNITDKKEGYNNLPSASPCNSTWLDNKLNTVLTEESQLFAETGRSLKKSVAELQEIIQAMMQENEKLPDMEKLELLEFNLDVDELQRLQELGEQEVAKVRKEIELENLAKSYLRDVLKKKYWDSMSVKGKVIKAFHSGCEVENFPMNERTVKELEELSRVEAIREMEKADTSAPLEKDEKDKGHEVESLEFTGSLSAQYGGSNPHLYSQFDLHTRDQKMNQIILLQDVIYKVKTAFNTEFEAVYKQKEQEISRIRNRNKRIADIMSKLKLQETLWEPTLSDNERPERALTVSDSENKVEKYLTPEQRQREEEQRKEEEQKRLGEKGDNLRERALDDMMDGILEVKKEDLLKMEVPAPEFIVKPELQWTEEERRRYKEHERQAKELREEQEKYRKTLEAEVKKLQASIKDATQAFDDILIKLFERKVKSEMALYQEELKIANLVLSIITEEQMLDREEELIYRLEKAQTVENEIRKRLNNHREDVEAFQETYDNTVAEDKLLDSGFRKEFCDVPGHIVDQLYKLYKRRPRIQIMRRQIDKTGSLKESPVLSQAATEGLSQIMKAMEELDAPQNMPEGLDPAVWERFCLARRTKVESEQKVKMKALMLAEMQTFLQKRIDEEEKAQMEIKNLVDELNCLREESSRFCLDVMVQLLLKQGQVEVENEDFAADYSDSLLLHRNVVEDLNSTIRDLGEQKIASMVECKDLHIRIIQQEWEYKRMSMQIEDLRNKARDIQMLHLSQEVQEYLTEPDHDNRMSKKVSTLEKTIAFQEKTYTKNVEGCKKLIKEMNRQVEMKKEINAALDLQLTSMQMDVAERRNISETTAWEEIQERKAKQRCRNVLQRRKLVDLAKAQDMEIAALSTELKSVRMKTFPAFS</sequence>
<evidence type="ECO:0000256" key="8">
    <source>
        <dbReference type="ARBA" id="ARBA00023605"/>
    </source>
</evidence>
<dbReference type="InterPro" id="IPR036322">
    <property type="entry name" value="WD40_repeat_dom_sf"/>
</dbReference>
<evidence type="ECO:0000313" key="13">
    <source>
        <dbReference type="Proteomes" id="UP000824219"/>
    </source>
</evidence>
<organism evidence="12 13">
    <name type="scientific">Hemibagrus wyckioides</name>
    <dbReference type="NCBI Taxonomy" id="337641"/>
    <lineage>
        <taxon>Eukaryota</taxon>
        <taxon>Metazoa</taxon>
        <taxon>Chordata</taxon>
        <taxon>Craniata</taxon>
        <taxon>Vertebrata</taxon>
        <taxon>Euteleostomi</taxon>
        <taxon>Actinopterygii</taxon>
        <taxon>Neopterygii</taxon>
        <taxon>Teleostei</taxon>
        <taxon>Ostariophysi</taxon>
        <taxon>Siluriformes</taxon>
        <taxon>Bagridae</taxon>
        <taxon>Hemibagrus</taxon>
    </lineage>
</organism>
<evidence type="ECO:0000256" key="3">
    <source>
        <dbReference type="ARBA" id="ARBA00022574"/>
    </source>
</evidence>
<dbReference type="Pfam" id="PF00400">
    <property type="entry name" value="WD40"/>
    <property type="match status" value="1"/>
</dbReference>
<feature type="region of interest" description="Disordered" evidence="11">
    <location>
        <begin position="1046"/>
        <end position="1096"/>
    </location>
</feature>
<evidence type="ECO:0000256" key="7">
    <source>
        <dbReference type="ARBA" id="ARBA00023273"/>
    </source>
</evidence>
<evidence type="ECO:0000313" key="12">
    <source>
        <dbReference type="EMBL" id="KAG7333959.1"/>
    </source>
</evidence>
<dbReference type="PANTHER" id="PTHR14885:SF1">
    <property type="entry name" value="CILIA- AND FLAGELLA-ASSOCIATED PROTEIN 43"/>
    <property type="match status" value="1"/>
</dbReference>
<feature type="coiled-coil region" evidence="10">
    <location>
        <begin position="1230"/>
        <end position="1264"/>
    </location>
</feature>
<gene>
    <name evidence="12" type="ORF">KOW79_002366</name>
</gene>
<evidence type="ECO:0000256" key="6">
    <source>
        <dbReference type="ARBA" id="ARBA00023212"/>
    </source>
</evidence>
<feature type="coiled-coil region" evidence="10">
    <location>
        <begin position="1380"/>
        <end position="1407"/>
    </location>
</feature>
<evidence type="ECO:0000256" key="11">
    <source>
        <dbReference type="SAM" id="MobiDB-lite"/>
    </source>
</evidence>
<comment type="similarity">
    <text evidence="8">Belongs to the CFAP43 family.</text>
</comment>
<feature type="coiled-coil region" evidence="10">
    <location>
        <begin position="1135"/>
        <end position="1180"/>
    </location>
</feature>
<dbReference type="EMBL" id="JAHKSW010000003">
    <property type="protein sequence ID" value="KAG7333959.1"/>
    <property type="molecule type" value="Genomic_DNA"/>
</dbReference>
<evidence type="ECO:0000256" key="4">
    <source>
        <dbReference type="ARBA" id="ARBA00022737"/>
    </source>
</evidence>
<dbReference type="Pfam" id="PF25828">
    <property type="entry name" value="CC_Cfap43"/>
    <property type="match status" value="1"/>
</dbReference>
<keyword evidence="5 10" id="KW-0175">Coiled coil</keyword>
<dbReference type="PANTHER" id="PTHR14885">
    <property type="entry name" value="CILIA- AND FLAGELLA-ASSOCIATED PROTEIN 43-RELATED"/>
    <property type="match status" value="1"/>
</dbReference>
<name>A0A9D3P5H9_9TELE</name>
<dbReference type="InterPro" id="IPR001680">
    <property type="entry name" value="WD40_rpt"/>
</dbReference>
<dbReference type="InterPro" id="IPR015943">
    <property type="entry name" value="WD40/YVTN_repeat-like_dom_sf"/>
</dbReference>
<keyword evidence="4" id="KW-0677">Repeat</keyword>
<feature type="coiled-coil region" evidence="10">
    <location>
        <begin position="1476"/>
        <end position="1503"/>
    </location>
</feature>
<evidence type="ECO:0000256" key="9">
    <source>
        <dbReference type="ARBA" id="ARBA00023662"/>
    </source>
</evidence>
<comment type="caution">
    <text evidence="12">The sequence shown here is derived from an EMBL/GenBank/DDBJ whole genome shotgun (WGS) entry which is preliminary data.</text>
</comment>
<protein>
    <recommendedName>
        <fullName evidence="9">Cilia- and flagella-associated protein 43</fullName>
    </recommendedName>
</protein>
<feature type="coiled-coil region" evidence="10">
    <location>
        <begin position="1004"/>
        <end position="1031"/>
    </location>
</feature>
<comment type="subcellular location">
    <subcellularLocation>
        <location evidence="1">Cytoplasm</location>
        <location evidence="1">Cytoskeleton</location>
        <location evidence="1">Cilium axoneme</location>
    </subcellularLocation>
</comment>
<evidence type="ECO:0000256" key="10">
    <source>
        <dbReference type="SAM" id="Coils"/>
    </source>
</evidence>
<reference evidence="12 13" key="1">
    <citation type="submission" date="2021-06" db="EMBL/GenBank/DDBJ databases">
        <title>Chromosome-level genome assembly of the red-tail catfish (Hemibagrus wyckioides).</title>
        <authorList>
            <person name="Shao F."/>
        </authorList>
    </citation>
    <scope>NUCLEOTIDE SEQUENCE [LARGE SCALE GENOMIC DNA]</scope>
    <source>
        <strain evidence="12">EC202008001</strain>
        <tissue evidence="12">Blood</tissue>
    </source>
</reference>
<dbReference type="SMART" id="SM00320">
    <property type="entry name" value="WD40"/>
    <property type="match status" value="7"/>
</dbReference>
<dbReference type="Proteomes" id="UP000824219">
    <property type="component" value="Linkage Group LG03"/>
</dbReference>
<dbReference type="Gene3D" id="2.130.10.10">
    <property type="entry name" value="YVTN repeat-like/Quinoprotein amine dehydrogenase"/>
    <property type="match status" value="3"/>
</dbReference>
<evidence type="ECO:0000256" key="1">
    <source>
        <dbReference type="ARBA" id="ARBA00004430"/>
    </source>
</evidence>
<keyword evidence="13" id="KW-1185">Reference proteome</keyword>
<keyword evidence="7" id="KW-0966">Cell projection</keyword>
<accession>A0A9D3P5H9</accession>
<feature type="compositionally biased region" description="Basic and acidic residues" evidence="11">
    <location>
        <begin position="1061"/>
        <end position="1096"/>
    </location>
</feature>
<dbReference type="GO" id="GO:0007288">
    <property type="term" value="P:sperm axoneme assembly"/>
    <property type="evidence" value="ECO:0007669"/>
    <property type="project" value="TreeGrafter"/>
</dbReference>
<keyword evidence="2" id="KW-0963">Cytoplasm</keyword>
<dbReference type="GO" id="GO:0005930">
    <property type="term" value="C:axoneme"/>
    <property type="evidence" value="ECO:0007669"/>
    <property type="project" value="UniProtKB-SubCell"/>
</dbReference>
<evidence type="ECO:0000256" key="5">
    <source>
        <dbReference type="ARBA" id="ARBA00023054"/>
    </source>
</evidence>
<dbReference type="OrthoDB" id="535167at2759"/>
<keyword evidence="6" id="KW-0206">Cytoskeleton</keyword>